<dbReference type="CDD" id="cd00159">
    <property type="entry name" value="RhoGAP"/>
    <property type="match status" value="1"/>
</dbReference>
<feature type="chain" id="PRO_5034096917" description="Calmodulin" evidence="4">
    <location>
        <begin position="21"/>
        <end position="514"/>
    </location>
</feature>
<evidence type="ECO:0000256" key="3">
    <source>
        <dbReference type="SAM" id="MobiDB-lite"/>
    </source>
</evidence>
<dbReference type="InterPro" id="IPR000198">
    <property type="entry name" value="RhoGAP_dom"/>
</dbReference>
<feature type="domain" description="Rho-GAP" evidence="6">
    <location>
        <begin position="166"/>
        <end position="376"/>
    </location>
</feature>
<dbReference type="InterPro" id="IPR051025">
    <property type="entry name" value="RhoGAP"/>
</dbReference>
<dbReference type="EMBL" id="JAEPRD010000005">
    <property type="protein sequence ID" value="KAG2212615.1"/>
    <property type="molecule type" value="Genomic_DNA"/>
</dbReference>
<dbReference type="Proteomes" id="UP000603453">
    <property type="component" value="Unassembled WGS sequence"/>
</dbReference>
<dbReference type="PANTHER" id="PTHR15228:SF25">
    <property type="entry name" value="F-BAR DOMAIN-CONTAINING PROTEIN"/>
    <property type="match status" value="1"/>
</dbReference>
<dbReference type="InterPro" id="IPR008936">
    <property type="entry name" value="Rho_GTPase_activation_prot"/>
</dbReference>
<dbReference type="Pfam" id="PF13499">
    <property type="entry name" value="EF-hand_7"/>
    <property type="match status" value="1"/>
</dbReference>
<dbReference type="PROSITE" id="PS50238">
    <property type="entry name" value="RHOGAP"/>
    <property type="match status" value="1"/>
</dbReference>
<dbReference type="InterPro" id="IPR002048">
    <property type="entry name" value="EF_hand_dom"/>
</dbReference>
<dbReference type="InterPro" id="IPR018247">
    <property type="entry name" value="EF_Hand_1_Ca_BS"/>
</dbReference>
<keyword evidence="8" id="KW-1185">Reference proteome</keyword>
<accession>A0A8H7V9W5</accession>
<evidence type="ECO:0000256" key="1">
    <source>
        <dbReference type="ARBA" id="ARBA00022468"/>
    </source>
</evidence>
<feature type="compositionally biased region" description="Polar residues" evidence="3">
    <location>
        <begin position="398"/>
        <end position="409"/>
    </location>
</feature>
<proteinExistence type="predicted"/>
<evidence type="ECO:0000256" key="2">
    <source>
        <dbReference type="ARBA" id="ARBA00022837"/>
    </source>
</evidence>
<dbReference type="OrthoDB" id="79452at2759"/>
<feature type="domain" description="EF-hand" evidence="5">
    <location>
        <begin position="64"/>
        <end position="99"/>
    </location>
</feature>
<sequence>MGFTLWIVFMIGCLIFLVSAGPGTHRYNTDAHSNYGNEKNNKQHIQEHIKAMVKNDTADAPEPSEQDMIYYLFVIHDTNGDGYLDGHELRAAFTDFDHQEEGEKEHDLIPLDEVNAMVDHVLEEDDKNGDGLISWSEYLESQLYHDDDKAGAMITKGIFGAPLKSASLCGSYNEYGLSVPDPVYRCFEEIIKRGLLVEGIFRLSGAAPEVENLLLDFDKPPTYGKYIDLRTYDIHAITGVVKKFLRQLPDPVIPIMCHSEFIEIYDRSFSTKATINALALKIQQLPREHFHLIYYMIMMASLIQKHADINMMNPEALAVVLAPVCTGLEHNLKEIPSWVKRHTRTKMMNDMGQFIETNSKWTQIWTLLIESSDQLLALWKDSLFYTSVGHHTVPCHPSSSATTINSMSHGNGRHSTSLSLHPHQQQQQTELLLDIVPPTKPPTPPHAFIQRRSSHSTSDELYKVVVMRTRQTTCKSLKNRVSSSAVLDRPCCTQLVHSNSTSTVYSTPSSSLTK</sequence>
<dbReference type="GO" id="GO:0005096">
    <property type="term" value="F:GTPase activator activity"/>
    <property type="evidence" value="ECO:0007669"/>
    <property type="project" value="UniProtKB-KW"/>
</dbReference>
<evidence type="ECO:0008006" key="9">
    <source>
        <dbReference type="Google" id="ProtNLM"/>
    </source>
</evidence>
<keyword evidence="4" id="KW-0732">Signal</keyword>
<gene>
    <name evidence="7" type="ORF">INT47_000591</name>
</gene>
<dbReference type="Gene3D" id="1.10.555.10">
    <property type="entry name" value="Rho GTPase activation protein"/>
    <property type="match status" value="1"/>
</dbReference>
<comment type="caution">
    <text evidence="7">The sequence shown here is derived from an EMBL/GenBank/DDBJ whole genome shotgun (WGS) entry which is preliminary data.</text>
</comment>
<dbReference type="SUPFAM" id="SSF47473">
    <property type="entry name" value="EF-hand"/>
    <property type="match status" value="1"/>
</dbReference>
<dbReference type="InterPro" id="IPR011992">
    <property type="entry name" value="EF-hand-dom_pair"/>
</dbReference>
<reference evidence="7" key="1">
    <citation type="submission" date="2020-12" db="EMBL/GenBank/DDBJ databases">
        <title>Metabolic potential, ecology and presence of endohyphal bacteria is reflected in genomic diversity of Mucoromycotina.</title>
        <authorList>
            <person name="Muszewska A."/>
            <person name="Okrasinska A."/>
            <person name="Steczkiewicz K."/>
            <person name="Drgas O."/>
            <person name="Orlowska M."/>
            <person name="Perlinska-Lenart U."/>
            <person name="Aleksandrzak-Piekarczyk T."/>
            <person name="Szatraj K."/>
            <person name="Zielenkiewicz U."/>
            <person name="Pilsyk S."/>
            <person name="Malc E."/>
            <person name="Mieczkowski P."/>
            <person name="Kruszewska J.S."/>
            <person name="Biernat P."/>
            <person name="Pawlowska J."/>
        </authorList>
    </citation>
    <scope>NUCLEOTIDE SEQUENCE</scope>
    <source>
        <strain evidence="7">WA0000017839</strain>
    </source>
</reference>
<dbReference type="GO" id="GO:0007165">
    <property type="term" value="P:signal transduction"/>
    <property type="evidence" value="ECO:0007669"/>
    <property type="project" value="InterPro"/>
</dbReference>
<dbReference type="PROSITE" id="PS50222">
    <property type="entry name" value="EF_HAND_2"/>
    <property type="match status" value="1"/>
</dbReference>
<feature type="region of interest" description="Disordered" evidence="3">
    <location>
        <begin position="398"/>
        <end position="418"/>
    </location>
</feature>
<organism evidence="7 8">
    <name type="scientific">Mucor saturninus</name>
    <dbReference type="NCBI Taxonomy" id="64648"/>
    <lineage>
        <taxon>Eukaryota</taxon>
        <taxon>Fungi</taxon>
        <taxon>Fungi incertae sedis</taxon>
        <taxon>Mucoromycota</taxon>
        <taxon>Mucoromycotina</taxon>
        <taxon>Mucoromycetes</taxon>
        <taxon>Mucorales</taxon>
        <taxon>Mucorineae</taxon>
        <taxon>Mucoraceae</taxon>
        <taxon>Mucor</taxon>
    </lineage>
</organism>
<keyword evidence="1" id="KW-0343">GTPase activation</keyword>
<dbReference type="Gene3D" id="1.10.238.10">
    <property type="entry name" value="EF-hand"/>
    <property type="match status" value="1"/>
</dbReference>
<keyword evidence="2" id="KW-0106">Calcium</keyword>
<dbReference type="Pfam" id="PF00620">
    <property type="entry name" value="RhoGAP"/>
    <property type="match status" value="1"/>
</dbReference>
<protein>
    <recommendedName>
        <fullName evidence="9">Calmodulin</fullName>
    </recommendedName>
</protein>
<dbReference type="PROSITE" id="PS00018">
    <property type="entry name" value="EF_HAND_1"/>
    <property type="match status" value="2"/>
</dbReference>
<evidence type="ECO:0000313" key="8">
    <source>
        <dbReference type="Proteomes" id="UP000603453"/>
    </source>
</evidence>
<dbReference type="SUPFAM" id="SSF48350">
    <property type="entry name" value="GTPase activation domain, GAP"/>
    <property type="match status" value="1"/>
</dbReference>
<dbReference type="GO" id="GO:0005509">
    <property type="term" value="F:calcium ion binding"/>
    <property type="evidence" value="ECO:0007669"/>
    <property type="project" value="InterPro"/>
</dbReference>
<name>A0A8H7V9W5_9FUNG</name>
<feature type="signal peptide" evidence="4">
    <location>
        <begin position="1"/>
        <end position="20"/>
    </location>
</feature>
<evidence type="ECO:0000313" key="7">
    <source>
        <dbReference type="EMBL" id="KAG2212615.1"/>
    </source>
</evidence>
<evidence type="ECO:0000259" key="5">
    <source>
        <dbReference type="PROSITE" id="PS50222"/>
    </source>
</evidence>
<evidence type="ECO:0000256" key="4">
    <source>
        <dbReference type="SAM" id="SignalP"/>
    </source>
</evidence>
<dbReference type="SMART" id="SM00324">
    <property type="entry name" value="RhoGAP"/>
    <property type="match status" value="1"/>
</dbReference>
<dbReference type="PANTHER" id="PTHR15228">
    <property type="entry name" value="SPERMATHECAL PHYSIOLOGY VARIANT"/>
    <property type="match status" value="1"/>
</dbReference>
<dbReference type="AlphaFoldDB" id="A0A8H7V9W5"/>
<evidence type="ECO:0000259" key="6">
    <source>
        <dbReference type="PROSITE" id="PS50238"/>
    </source>
</evidence>